<evidence type="ECO:0000313" key="15">
    <source>
        <dbReference type="EMBL" id="RZC41501.1"/>
    </source>
</evidence>
<sequence length="835" mass="95616">MQFANIILILISSEFYSTTAVYRVSDNLRKKLDAEEENAICCLNHLGCCKREEKSTVFEVKAILTDCPNLQCTNISKTHKVVVQQNKPILEKLTNCHQKLLLTLNVINEGIPSEKSQYIIIDHIVDAVTLKKVRILNPYAVRVRQDPMLQIYDLNFERAVNSEARERVFNKQNMDYVGCDTSSENPTCGVVQHRGKRVPYSTGFCCSCDAEKNRLMEQQGDAVHWPLPEYHKNDPGGNDYEHYKHYGFTGEDGKMVYGRSQKRADESVNYQQFTELKDGKIRQRRGGQSCDDVDFDALPESFHESTHCLKFANLWYSVYELRQPRIVHKMRIQIFQKYEDCHGNTHWMDLTQGKVLELGTDRRSLVDKDIIARYGAEEVDLSDQALDYKGIKLLVPERRTVDPEQFMILPKKLISPDGKTCDTAGVGYEAFYKQKKRCSLPKGSCLHNQPRHLRELDLKAEQEGRRGNYFLKFFGTLADDPVGYNSTGQLQYLKMMYTKRHASNLYFELNADLVTLLKPNSFATVTEVYTDATNPDRTRIVVKVTNSGLLYGVFYVRLSGCPLGVPASFNNIGSKSVLILSQQQHIFNLYIEYPLPIKEFYCSIHVHNINQELVAVRQIRIQTHDRCICIWHCECACYITDRGLKCTPMSLDSYHEAGFQGGLPFPTQLVESSYLDEMLAMFFSMFIFLILTLLAMGLVKALLGLCCLEIGLWGLDTILGTENKSKIICDNKECEYRDDDGISLAAQFCLNIIFFFLYPLALINIAIKKFCFSAYTLEDEASYEQRYVDYEECECEENEDSKKTTTTNDRSSFSMKYTSSDEKSTETRGSKGSTT</sequence>
<evidence type="ECO:0000256" key="5">
    <source>
        <dbReference type="ARBA" id="ARBA00022729"/>
    </source>
</evidence>
<keyword evidence="3" id="KW-1003">Cell membrane</keyword>
<dbReference type="GO" id="GO:0008289">
    <property type="term" value="F:lipid binding"/>
    <property type="evidence" value="ECO:0007669"/>
    <property type="project" value="UniProtKB-KW"/>
</dbReference>
<protein>
    <recommendedName>
        <fullName evidence="14">Generative cell specific-1/HAP2 domain-containing protein</fullName>
    </recommendedName>
</protein>
<evidence type="ECO:0000256" key="1">
    <source>
        <dbReference type="ARBA" id="ARBA00004251"/>
    </source>
</evidence>
<name>A0A482W8J3_ASBVE</name>
<dbReference type="STRING" id="1661398.A0A482W8J3"/>
<comment type="similarity">
    <text evidence="2">Belongs to the HAP2/GCS1 family.</text>
</comment>
<evidence type="ECO:0000256" key="3">
    <source>
        <dbReference type="ARBA" id="ARBA00022475"/>
    </source>
</evidence>
<feature type="domain" description="Generative cell specific-1/HAP2" evidence="14">
    <location>
        <begin position="94"/>
        <end position="625"/>
    </location>
</feature>
<keyword evidence="8 12" id="KW-0472">Membrane</keyword>
<dbReference type="EMBL" id="QDEB01016564">
    <property type="protein sequence ID" value="RZC41501.1"/>
    <property type="molecule type" value="Genomic_DNA"/>
</dbReference>
<keyword evidence="7" id="KW-0446">Lipid-binding</keyword>
<evidence type="ECO:0000256" key="9">
    <source>
        <dbReference type="ARBA" id="ARBA00023157"/>
    </source>
</evidence>
<keyword evidence="10" id="KW-0278">Fertilization</keyword>
<dbReference type="OrthoDB" id="44061at2759"/>
<evidence type="ECO:0000256" key="4">
    <source>
        <dbReference type="ARBA" id="ARBA00022692"/>
    </source>
</evidence>
<evidence type="ECO:0000256" key="13">
    <source>
        <dbReference type="SAM" id="SignalP"/>
    </source>
</evidence>
<keyword evidence="6 12" id="KW-1133">Transmembrane helix</keyword>
<keyword evidence="4 12" id="KW-0812">Transmembrane</keyword>
<dbReference type="PANTHER" id="PTHR31764">
    <property type="entry name" value="PROTEIN HAPLESS 2"/>
    <property type="match status" value="1"/>
</dbReference>
<gene>
    <name evidence="15" type="ORF">BDFB_003719</name>
</gene>
<keyword evidence="9" id="KW-1015">Disulfide bond</keyword>
<evidence type="ECO:0000256" key="11">
    <source>
        <dbReference type="SAM" id="MobiDB-lite"/>
    </source>
</evidence>
<evidence type="ECO:0000259" key="14">
    <source>
        <dbReference type="Pfam" id="PF10699"/>
    </source>
</evidence>
<feature type="compositionally biased region" description="Basic and acidic residues" evidence="11">
    <location>
        <begin position="819"/>
        <end position="829"/>
    </location>
</feature>
<comment type="subcellular location">
    <subcellularLocation>
        <location evidence="1">Cell membrane</location>
        <topology evidence="1">Single-pass type I membrane protein</topology>
    </subcellularLocation>
</comment>
<dbReference type="GO" id="GO:0007338">
    <property type="term" value="P:single fertilization"/>
    <property type="evidence" value="ECO:0007669"/>
    <property type="project" value="UniProtKB-KW"/>
</dbReference>
<organism evidence="15 16">
    <name type="scientific">Asbolus verrucosus</name>
    <name type="common">Desert ironclad beetle</name>
    <dbReference type="NCBI Taxonomy" id="1661398"/>
    <lineage>
        <taxon>Eukaryota</taxon>
        <taxon>Metazoa</taxon>
        <taxon>Ecdysozoa</taxon>
        <taxon>Arthropoda</taxon>
        <taxon>Hexapoda</taxon>
        <taxon>Insecta</taxon>
        <taxon>Pterygota</taxon>
        <taxon>Neoptera</taxon>
        <taxon>Endopterygota</taxon>
        <taxon>Coleoptera</taxon>
        <taxon>Polyphaga</taxon>
        <taxon>Cucujiformia</taxon>
        <taxon>Tenebrionidae</taxon>
        <taxon>Pimeliinae</taxon>
        <taxon>Asbolus</taxon>
    </lineage>
</organism>
<dbReference type="GO" id="GO:0005886">
    <property type="term" value="C:plasma membrane"/>
    <property type="evidence" value="ECO:0007669"/>
    <property type="project" value="UniProtKB-SubCell"/>
</dbReference>
<evidence type="ECO:0000256" key="10">
    <source>
        <dbReference type="ARBA" id="ARBA00023279"/>
    </source>
</evidence>
<proteinExistence type="inferred from homology"/>
<comment type="caution">
    <text evidence="15">The sequence shown here is derived from an EMBL/GenBank/DDBJ whole genome shotgun (WGS) entry which is preliminary data.</text>
</comment>
<feature type="compositionally biased region" description="Polar residues" evidence="11">
    <location>
        <begin position="804"/>
        <end position="818"/>
    </location>
</feature>
<evidence type="ECO:0000256" key="12">
    <source>
        <dbReference type="SAM" id="Phobius"/>
    </source>
</evidence>
<feature type="signal peptide" evidence="13">
    <location>
        <begin position="1"/>
        <end position="20"/>
    </location>
</feature>
<keyword evidence="16" id="KW-1185">Reference proteome</keyword>
<dbReference type="InterPro" id="IPR018928">
    <property type="entry name" value="HAP2/GCS1_dom"/>
</dbReference>
<dbReference type="AlphaFoldDB" id="A0A482W8J3"/>
<feature type="chain" id="PRO_5019742408" description="Generative cell specific-1/HAP2 domain-containing protein" evidence="13">
    <location>
        <begin position="21"/>
        <end position="835"/>
    </location>
</feature>
<dbReference type="Proteomes" id="UP000292052">
    <property type="component" value="Unassembled WGS sequence"/>
</dbReference>
<evidence type="ECO:0000256" key="7">
    <source>
        <dbReference type="ARBA" id="ARBA00023121"/>
    </source>
</evidence>
<evidence type="ECO:0000256" key="6">
    <source>
        <dbReference type="ARBA" id="ARBA00022989"/>
    </source>
</evidence>
<dbReference type="InterPro" id="IPR040326">
    <property type="entry name" value="HAP2/GCS1"/>
</dbReference>
<evidence type="ECO:0000313" key="16">
    <source>
        <dbReference type="Proteomes" id="UP000292052"/>
    </source>
</evidence>
<dbReference type="Pfam" id="PF10699">
    <property type="entry name" value="HAP2-GCS1"/>
    <property type="match status" value="1"/>
</dbReference>
<feature type="transmembrane region" description="Helical" evidence="12">
    <location>
        <begin position="741"/>
        <end position="767"/>
    </location>
</feature>
<accession>A0A482W8J3</accession>
<feature type="region of interest" description="Disordered" evidence="11">
    <location>
        <begin position="795"/>
        <end position="835"/>
    </location>
</feature>
<evidence type="ECO:0000256" key="8">
    <source>
        <dbReference type="ARBA" id="ARBA00023136"/>
    </source>
</evidence>
<evidence type="ECO:0000256" key="2">
    <source>
        <dbReference type="ARBA" id="ARBA00010929"/>
    </source>
</evidence>
<reference evidence="15 16" key="1">
    <citation type="submission" date="2017-03" db="EMBL/GenBank/DDBJ databases">
        <title>Genome of the blue death feigning beetle - Asbolus verrucosus.</title>
        <authorList>
            <person name="Rider S.D."/>
        </authorList>
    </citation>
    <scope>NUCLEOTIDE SEQUENCE [LARGE SCALE GENOMIC DNA]</scope>
    <source>
        <strain evidence="15">Butters</strain>
        <tissue evidence="15">Head and leg muscle</tissue>
    </source>
</reference>
<dbReference type="PANTHER" id="PTHR31764:SF0">
    <property type="entry name" value="GENERATIVE CELL SPECIFIC-1_HAP2 DOMAIN-CONTAINING PROTEIN"/>
    <property type="match status" value="1"/>
</dbReference>
<keyword evidence="5 13" id="KW-0732">Signal</keyword>